<dbReference type="Proteomes" id="UP000814128">
    <property type="component" value="Unassembled WGS sequence"/>
</dbReference>
<proteinExistence type="predicted"/>
<evidence type="ECO:0000313" key="1">
    <source>
        <dbReference type="EMBL" id="KAI0028015.1"/>
    </source>
</evidence>
<keyword evidence="2" id="KW-1185">Reference proteome</keyword>
<accession>A0ACB8Q914</accession>
<protein>
    <submittedName>
        <fullName evidence="1">Uncharacterized protein</fullName>
    </submittedName>
</protein>
<reference evidence="1" key="1">
    <citation type="submission" date="2021-02" db="EMBL/GenBank/DDBJ databases">
        <authorList>
            <consortium name="DOE Joint Genome Institute"/>
            <person name="Ahrendt S."/>
            <person name="Looney B.P."/>
            <person name="Miyauchi S."/>
            <person name="Morin E."/>
            <person name="Drula E."/>
            <person name="Courty P.E."/>
            <person name="Chicoki N."/>
            <person name="Fauchery L."/>
            <person name="Kohler A."/>
            <person name="Kuo A."/>
            <person name="Labutti K."/>
            <person name="Pangilinan J."/>
            <person name="Lipzen A."/>
            <person name="Riley R."/>
            <person name="Andreopoulos W."/>
            <person name="He G."/>
            <person name="Johnson J."/>
            <person name="Barry K.W."/>
            <person name="Grigoriev I.V."/>
            <person name="Nagy L."/>
            <person name="Hibbett D."/>
            <person name="Henrissat B."/>
            <person name="Matheny P.B."/>
            <person name="Labbe J."/>
            <person name="Martin F."/>
        </authorList>
    </citation>
    <scope>NUCLEOTIDE SEQUENCE</scope>
    <source>
        <strain evidence="1">EC-137</strain>
    </source>
</reference>
<comment type="caution">
    <text evidence="1">The sequence shown here is derived from an EMBL/GenBank/DDBJ whole genome shotgun (WGS) entry which is preliminary data.</text>
</comment>
<reference evidence="1" key="2">
    <citation type="journal article" date="2022" name="New Phytol.">
        <title>Evolutionary transition to the ectomycorrhizal habit in the genomes of a hyperdiverse lineage of mushroom-forming fungi.</title>
        <authorList>
            <person name="Looney B."/>
            <person name="Miyauchi S."/>
            <person name="Morin E."/>
            <person name="Drula E."/>
            <person name="Courty P.E."/>
            <person name="Kohler A."/>
            <person name="Kuo A."/>
            <person name="LaButti K."/>
            <person name="Pangilinan J."/>
            <person name="Lipzen A."/>
            <person name="Riley R."/>
            <person name="Andreopoulos W."/>
            <person name="He G."/>
            <person name="Johnson J."/>
            <person name="Nolan M."/>
            <person name="Tritt A."/>
            <person name="Barry K.W."/>
            <person name="Grigoriev I.V."/>
            <person name="Nagy L.G."/>
            <person name="Hibbett D."/>
            <person name="Henrissat B."/>
            <person name="Matheny P.B."/>
            <person name="Labbe J."/>
            <person name="Martin F.M."/>
        </authorList>
    </citation>
    <scope>NUCLEOTIDE SEQUENCE</scope>
    <source>
        <strain evidence="1">EC-137</strain>
    </source>
</reference>
<sequence length="308" mass="33064">MTLVRRNRRRRIQARTPHKCTSKLLQLSAAQPRSYTTEYHFDSPALVSGLMVLLYSAALLFVVGLSISLIPSSRAAAAVAAAFTIPFILIYIALSRLPLLSGGIPSSSPPPIFFTGLCSFVKFSPSLPASDTTCETATRRRLLSKLPRAIRSIFACPAGGPRLPSHVYSCPTTADRPQTNLAAAPLAPTDVVTELPHRPPSFPVADEKETLRRYYDATRAVQRFQAARFGAQQSSYGFDSALDSMTKKERYQRACEAREVATARVDRSVLVQPHSIGGGSVPACPSATKLAGGFMSALAVAVGNGKLG</sequence>
<evidence type="ECO:0000313" key="2">
    <source>
        <dbReference type="Proteomes" id="UP000814128"/>
    </source>
</evidence>
<gene>
    <name evidence="1" type="ORF">K488DRAFT_90192</name>
</gene>
<name>A0ACB8Q914_9AGAM</name>
<dbReference type="EMBL" id="MU273804">
    <property type="protein sequence ID" value="KAI0028015.1"/>
    <property type="molecule type" value="Genomic_DNA"/>
</dbReference>
<organism evidence="1 2">
    <name type="scientific">Vararia minispora EC-137</name>
    <dbReference type="NCBI Taxonomy" id="1314806"/>
    <lineage>
        <taxon>Eukaryota</taxon>
        <taxon>Fungi</taxon>
        <taxon>Dikarya</taxon>
        <taxon>Basidiomycota</taxon>
        <taxon>Agaricomycotina</taxon>
        <taxon>Agaricomycetes</taxon>
        <taxon>Russulales</taxon>
        <taxon>Lachnocladiaceae</taxon>
        <taxon>Vararia</taxon>
    </lineage>
</organism>